<evidence type="ECO:0000256" key="4">
    <source>
        <dbReference type="ARBA" id="ARBA00023163"/>
    </source>
</evidence>
<dbReference type="KEGG" id="kqi:F1D05_02095"/>
<accession>A0A7G6WSE6</accession>
<sequence length="302" mass="32952">MQLDLNLLIALDALLEAGSVTGAAERLHLSPPAMSRTLGRLRRAMNDQVMVRTGRTMTPTPRAVALQAQVHVLVQEARAVLSAEQELDLATLERTFTMQWHDIVTAAVGPGLISDLQRTAPGIRLRFLSEATTDTADLRHGRVDLEIGATIPALPEIAHTTVGHDRLVVAMRRAHPCATGDLTAELYAAHDHLTVSRRGRLSDPVDDVLQALDLRRKVVSSAPTAMAALLFARTADVLVVVPERMSRSFVESLGLLTRTIPLELEPLPAVLAWHQRYDTDLAHTWLRTEIQAALTAILTAAD</sequence>
<dbReference type="SUPFAM" id="SSF53850">
    <property type="entry name" value="Periplasmic binding protein-like II"/>
    <property type="match status" value="1"/>
</dbReference>
<dbReference type="EMBL" id="CP043661">
    <property type="protein sequence ID" value="QNE16911.1"/>
    <property type="molecule type" value="Genomic_DNA"/>
</dbReference>
<dbReference type="SUPFAM" id="SSF46785">
    <property type="entry name" value="Winged helix' DNA-binding domain"/>
    <property type="match status" value="1"/>
</dbReference>
<evidence type="ECO:0000259" key="5">
    <source>
        <dbReference type="PROSITE" id="PS50931"/>
    </source>
</evidence>
<keyword evidence="4" id="KW-0804">Transcription</keyword>
<dbReference type="RefSeq" id="WP_185445725.1">
    <property type="nucleotide sequence ID" value="NZ_CP043661.1"/>
</dbReference>
<dbReference type="PROSITE" id="PS50931">
    <property type="entry name" value="HTH_LYSR"/>
    <property type="match status" value="1"/>
</dbReference>
<evidence type="ECO:0000313" key="6">
    <source>
        <dbReference type="EMBL" id="QNE16911.1"/>
    </source>
</evidence>
<dbReference type="Proteomes" id="UP000515563">
    <property type="component" value="Chromosome"/>
</dbReference>
<evidence type="ECO:0000256" key="1">
    <source>
        <dbReference type="ARBA" id="ARBA00009437"/>
    </source>
</evidence>
<dbReference type="GO" id="GO:0003677">
    <property type="term" value="F:DNA binding"/>
    <property type="evidence" value="ECO:0007669"/>
    <property type="project" value="UniProtKB-KW"/>
</dbReference>
<reference evidence="6 7" key="2">
    <citation type="journal article" date="2020" name="Microbiol. Resour. Announc.">
        <title>Antarctic desert soil bacteria exhibit high novel natural product potential, evaluated through long-read genome sequencing and comparative genomics.</title>
        <authorList>
            <person name="Benaud N."/>
            <person name="Edwards R.J."/>
            <person name="Amos T.G."/>
            <person name="D'Agostino P.M."/>
            <person name="Gutierrez-Chavez C."/>
            <person name="Montgomery K."/>
            <person name="Nicetic I."/>
            <person name="Ferrari B.C."/>
        </authorList>
    </citation>
    <scope>NUCLEOTIDE SEQUENCE [LARGE SCALE GENOMIC DNA]</scope>
    <source>
        <strain evidence="6 7">SPB151</strain>
    </source>
</reference>
<dbReference type="CDD" id="cd08460">
    <property type="entry name" value="PBP2_DntR_like_1"/>
    <property type="match status" value="1"/>
</dbReference>
<protein>
    <submittedName>
        <fullName evidence="6">LysR family transcriptional regulator</fullName>
    </submittedName>
</protein>
<dbReference type="GO" id="GO:0003700">
    <property type="term" value="F:DNA-binding transcription factor activity"/>
    <property type="evidence" value="ECO:0007669"/>
    <property type="project" value="InterPro"/>
</dbReference>
<proteinExistence type="inferred from homology"/>
<organism evidence="6 7">
    <name type="scientific">Kribbella qitaiheensis</name>
    <dbReference type="NCBI Taxonomy" id="1544730"/>
    <lineage>
        <taxon>Bacteria</taxon>
        <taxon>Bacillati</taxon>
        <taxon>Actinomycetota</taxon>
        <taxon>Actinomycetes</taxon>
        <taxon>Propionibacteriales</taxon>
        <taxon>Kribbellaceae</taxon>
        <taxon>Kribbella</taxon>
    </lineage>
</organism>
<evidence type="ECO:0000313" key="7">
    <source>
        <dbReference type="Proteomes" id="UP000515563"/>
    </source>
</evidence>
<dbReference type="PANTHER" id="PTHR30118">
    <property type="entry name" value="HTH-TYPE TRANSCRIPTIONAL REGULATOR LEUO-RELATED"/>
    <property type="match status" value="1"/>
</dbReference>
<dbReference type="Pfam" id="PF00126">
    <property type="entry name" value="HTH_1"/>
    <property type="match status" value="1"/>
</dbReference>
<feature type="domain" description="HTH lysR-type" evidence="5">
    <location>
        <begin position="3"/>
        <end position="60"/>
    </location>
</feature>
<dbReference type="InterPro" id="IPR050389">
    <property type="entry name" value="LysR-type_TF"/>
</dbReference>
<gene>
    <name evidence="6" type="ORF">F1D05_02095</name>
</gene>
<dbReference type="Gene3D" id="1.10.10.10">
    <property type="entry name" value="Winged helix-like DNA-binding domain superfamily/Winged helix DNA-binding domain"/>
    <property type="match status" value="1"/>
</dbReference>
<evidence type="ECO:0000256" key="2">
    <source>
        <dbReference type="ARBA" id="ARBA00023015"/>
    </source>
</evidence>
<keyword evidence="3" id="KW-0238">DNA-binding</keyword>
<comment type="similarity">
    <text evidence="1">Belongs to the LysR transcriptional regulatory family.</text>
</comment>
<dbReference type="Gene3D" id="3.40.190.10">
    <property type="entry name" value="Periplasmic binding protein-like II"/>
    <property type="match status" value="2"/>
</dbReference>
<name>A0A7G6WSE6_9ACTN</name>
<dbReference type="AlphaFoldDB" id="A0A7G6WSE6"/>
<dbReference type="Pfam" id="PF03466">
    <property type="entry name" value="LysR_substrate"/>
    <property type="match status" value="1"/>
</dbReference>
<dbReference type="PANTHER" id="PTHR30118:SF15">
    <property type="entry name" value="TRANSCRIPTIONAL REGULATORY PROTEIN"/>
    <property type="match status" value="1"/>
</dbReference>
<keyword evidence="2" id="KW-0805">Transcription regulation</keyword>
<keyword evidence="7" id="KW-1185">Reference proteome</keyword>
<dbReference type="InterPro" id="IPR000847">
    <property type="entry name" value="LysR_HTH_N"/>
</dbReference>
<dbReference type="InterPro" id="IPR036390">
    <property type="entry name" value="WH_DNA-bd_sf"/>
</dbReference>
<reference evidence="7" key="1">
    <citation type="submission" date="2019-09" db="EMBL/GenBank/DDBJ databases">
        <title>Antimicrobial potential of Antarctic Bacteria.</title>
        <authorList>
            <person name="Benaud N."/>
            <person name="Edwards R.J."/>
            <person name="Ferrari B.C."/>
        </authorList>
    </citation>
    <scope>NUCLEOTIDE SEQUENCE [LARGE SCALE GENOMIC DNA]</scope>
    <source>
        <strain evidence="7">SPB151</strain>
    </source>
</reference>
<evidence type="ECO:0000256" key="3">
    <source>
        <dbReference type="ARBA" id="ARBA00023125"/>
    </source>
</evidence>
<dbReference type="InterPro" id="IPR036388">
    <property type="entry name" value="WH-like_DNA-bd_sf"/>
</dbReference>
<dbReference type="InterPro" id="IPR005119">
    <property type="entry name" value="LysR_subst-bd"/>
</dbReference>